<protein>
    <submittedName>
        <fullName evidence="1">ATP8B3 isoform 9</fullName>
    </submittedName>
</protein>
<proteinExistence type="predicted"/>
<name>A0A2J8J1S5_PANTR</name>
<feature type="non-terminal residue" evidence="1">
    <location>
        <position position="1"/>
    </location>
</feature>
<reference evidence="1 2" key="1">
    <citation type="submission" date="2017-12" db="EMBL/GenBank/DDBJ databases">
        <title>High-resolution comparative analysis of great ape genomes.</title>
        <authorList>
            <person name="Pollen A."/>
            <person name="Hastie A."/>
            <person name="Hormozdiari F."/>
            <person name="Dougherty M."/>
            <person name="Liu R."/>
            <person name="Chaisson M."/>
            <person name="Hoppe E."/>
            <person name="Hill C."/>
            <person name="Pang A."/>
            <person name="Hillier L."/>
            <person name="Baker C."/>
            <person name="Armstrong J."/>
            <person name="Shendure J."/>
            <person name="Paten B."/>
            <person name="Wilson R."/>
            <person name="Chao H."/>
            <person name="Schneider V."/>
            <person name="Ventura M."/>
            <person name="Kronenberg Z."/>
            <person name="Murali S."/>
            <person name="Gordon D."/>
            <person name="Cantsilieris S."/>
            <person name="Munson K."/>
            <person name="Nelson B."/>
            <person name="Raja A."/>
            <person name="Underwood J."/>
            <person name="Diekhans M."/>
            <person name="Fiddes I."/>
            <person name="Haussler D."/>
            <person name="Eichler E."/>
        </authorList>
    </citation>
    <scope>NUCLEOTIDE SEQUENCE [LARGE SCALE GENOMIC DNA]</scope>
    <source>
        <strain evidence="1">Yerkes chimp pedigree #C0471</strain>
    </source>
</reference>
<dbReference type="Proteomes" id="UP000236370">
    <property type="component" value="Unassembled WGS sequence"/>
</dbReference>
<dbReference type="EMBL" id="NBAG03000535">
    <property type="protein sequence ID" value="PNI16725.1"/>
    <property type="molecule type" value="Genomic_DNA"/>
</dbReference>
<comment type="caution">
    <text evidence="1">The sequence shown here is derived from an EMBL/GenBank/DDBJ whole genome shotgun (WGS) entry which is preliminary data.</text>
</comment>
<evidence type="ECO:0000313" key="2">
    <source>
        <dbReference type="Proteomes" id="UP000236370"/>
    </source>
</evidence>
<accession>A0A2J8J1S5</accession>
<dbReference type="AlphaFoldDB" id="A0A2J8J1S5"/>
<organism evidence="1 2">
    <name type="scientific">Pan troglodytes</name>
    <name type="common">Chimpanzee</name>
    <dbReference type="NCBI Taxonomy" id="9598"/>
    <lineage>
        <taxon>Eukaryota</taxon>
        <taxon>Metazoa</taxon>
        <taxon>Chordata</taxon>
        <taxon>Craniata</taxon>
        <taxon>Vertebrata</taxon>
        <taxon>Euteleostomi</taxon>
        <taxon>Mammalia</taxon>
        <taxon>Eutheria</taxon>
        <taxon>Euarchontoglires</taxon>
        <taxon>Primates</taxon>
        <taxon>Haplorrhini</taxon>
        <taxon>Catarrhini</taxon>
        <taxon>Hominidae</taxon>
        <taxon>Pan</taxon>
    </lineage>
</organism>
<sequence>GFACELLSENMLILEEKEIRTSCWCPCGRSRAPWCRT</sequence>
<evidence type="ECO:0000313" key="1">
    <source>
        <dbReference type="EMBL" id="PNI16725.1"/>
    </source>
</evidence>
<gene>
    <name evidence="1" type="ORF">CK820_G0051286</name>
</gene>